<dbReference type="Proteomes" id="UP001209317">
    <property type="component" value="Unassembled WGS sequence"/>
</dbReference>
<proteinExistence type="predicted"/>
<protein>
    <submittedName>
        <fullName evidence="1">Uncharacterized protein</fullName>
    </submittedName>
</protein>
<comment type="caution">
    <text evidence="1">The sequence shown here is derived from an EMBL/GenBank/DDBJ whole genome shotgun (WGS) entry which is preliminary data.</text>
</comment>
<name>A0AAE3LKR4_9BACT</name>
<dbReference type="EMBL" id="JAOTPL010000014">
    <property type="protein sequence ID" value="MCU7694858.1"/>
    <property type="molecule type" value="Genomic_DNA"/>
</dbReference>
<keyword evidence="2" id="KW-1185">Reference proteome</keyword>
<accession>A0AAE3LKR4</accession>
<organism evidence="1 2">
    <name type="scientific">Haoranjiania flava</name>
    <dbReference type="NCBI Taxonomy" id="1856322"/>
    <lineage>
        <taxon>Bacteria</taxon>
        <taxon>Pseudomonadati</taxon>
        <taxon>Bacteroidota</taxon>
        <taxon>Chitinophagia</taxon>
        <taxon>Chitinophagales</taxon>
        <taxon>Chitinophagaceae</taxon>
        <taxon>Haoranjiania</taxon>
    </lineage>
</organism>
<dbReference type="RefSeq" id="WP_263038343.1">
    <property type="nucleotide sequence ID" value="NZ_JAOTPL010000014.1"/>
</dbReference>
<evidence type="ECO:0000313" key="1">
    <source>
        <dbReference type="EMBL" id="MCU7694858.1"/>
    </source>
</evidence>
<sequence length="82" mass="9435">MPNLPMVHGGCKMEIQYRSPCLLMAIFRTAYLIKTIRNLLLPVEALTRLMKIKLLWYGSMILKKPLPLLLLIHGLVQQASFK</sequence>
<reference evidence="1" key="1">
    <citation type="submission" date="2022-10" db="EMBL/GenBank/DDBJ databases">
        <authorList>
            <person name="Kim H.S."/>
            <person name="Kim J.-S."/>
            <person name="Suh M.K."/>
            <person name="Eom M.K."/>
            <person name="Lee J.-S."/>
        </authorList>
    </citation>
    <scope>NUCLEOTIDE SEQUENCE</scope>
    <source>
        <strain evidence="1">LIP-5</strain>
    </source>
</reference>
<gene>
    <name evidence="1" type="ORF">OD355_10060</name>
</gene>
<evidence type="ECO:0000313" key="2">
    <source>
        <dbReference type="Proteomes" id="UP001209317"/>
    </source>
</evidence>
<dbReference type="AlphaFoldDB" id="A0AAE3LKR4"/>